<comment type="subunit">
    <text evidence="12">Homotetramer.</text>
</comment>
<dbReference type="InParanoid" id="Q01ZK4"/>
<dbReference type="PRINTS" id="PR00080">
    <property type="entry name" value="SDRFAMILY"/>
</dbReference>
<dbReference type="PROSITE" id="PS00061">
    <property type="entry name" value="ADH_SHORT"/>
    <property type="match status" value="1"/>
</dbReference>
<dbReference type="InterPro" id="IPR002347">
    <property type="entry name" value="SDR_fam"/>
</dbReference>
<evidence type="ECO:0000256" key="3">
    <source>
        <dbReference type="ARBA" id="ARBA00012948"/>
    </source>
</evidence>
<feature type="active site" description="Proton acceptor" evidence="10">
    <location>
        <position position="152"/>
    </location>
</feature>
<evidence type="ECO:0000256" key="10">
    <source>
        <dbReference type="PIRSR" id="PIRSR611284-1"/>
    </source>
</evidence>
<dbReference type="EC" id="1.1.1.100" evidence="3 12"/>
<dbReference type="NCBIfam" id="NF005559">
    <property type="entry name" value="PRK07231.1"/>
    <property type="match status" value="1"/>
</dbReference>
<dbReference type="KEGG" id="sus:Acid_3944"/>
<gene>
    <name evidence="14" type="ordered locus">Acid_3944</name>
</gene>
<evidence type="ECO:0000256" key="8">
    <source>
        <dbReference type="ARBA" id="ARBA00023098"/>
    </source>
</evidence>
<dbReference type="AlphaFoldDB" id="Q01ZK4"/>
<dbReference type="GO" id="GO:0004316">
    <property type="term" value="F:3-oxoacyl-[acyl-carrier-protein] reductase (NADPH) activity"/>
    <property type="evidence" value="ECO:0007669"/>
    <property type="project" value="UniProtKB-UniRule"/>
</dbReference>
<feature type="binding site" evidence="11">
    <location>
        <position position="87"/>
    </location>
    <ligand>
        <name>NADP(+)</name>
        <dbReference type="ChEBI" id="CHEBI:58349"/>
    </ligand>
</feature>
<protein>
    <recommendedName>
        <fullName evidence="3 12">3-oxoacyl-[acyl-carrier-protein] reductase</fullName>
        <ecNumber evidence="3 12">1.1.1.100</ecNumber>
    </recommendedName>
</protein>
<dbReference type="eggNOG" id="COG1028">
    <property type="taxonomic scope" value="Bacteria"/>
</dbReference>
<comment type="pathway">
    <text evidence="1 12">Lipid metabolism; fatty acid biosynthesis.</text>
</comment>
<evidence type="ECO:0000256" key="6">
    <source>
        <dbReference type="ARBA" id="ARBA00022857"/>
    </source>
</evidence>
<keyword evidence="9 12" id="KW-0275">Fatty acid biosynthesis</keyword>
<dbReference type="PANTHER" id="PTHR42879:SF2">
    <property type="entry name" value="3-OXOACYL-[ACYL-CARRIER-PROTEIN] REDUCTASE FABG"/>
    <property type="match status" value="1"/>
</dbReference>
<feature type="binding site" evidence="11">
    <location>
        <position position="185"/>
    </location>
    <ligand>
        <name>NADP(+)</name>
        <dbReference type="ChEBI" id="CHEBI:58349"/>
    </ligand>
</feature>
<evidence type="ECO:0000256" key="5">
    <source>
        <dbReference type="ARBA" id="ARBA00022832"/>
    </source>
</evidence>
<dbReference type="FunCoup" id="Q01ZK4">
    <property type="interactions" value="649"/>
</dbReference>
<feature type="binding site" evidence="11">
    <location>
        <begin position="10"/>
        <end position="13"/>
    </location>
    <ligand>
        <name>NADP(+)</name>
        <dbReference type="ChEBI" id="CHEBI:58349"/>
    </ligand>
</feature>
<dbReference type="InterPro" id="IPR057326">
    <property type="entry name" value="KR_dom"/>
</dbReference>
<dbReference type="InterPro" id="IPR011284">
    <property type="entry name" value="3oxo_ACP_reduc"/>
</dbReference>
<dbReference type="InterPro" id="IPR036291">
    <property type="entry name" value="NAD(P)-bd_dom_sf"/>
</dbReference>
<dbReference type="STRING" id="234267.Acid_3944"/>
<evidence type="ECO:0000256" key="12">
    <source>
        <dbReference type="RuleBase" id="RU366074"/>
    </source>
</evidence>
<dbReference type="InterPro" id="IPR050259">
    <property type="entry name" value="SDR"/>
</dbReference>
<dbReference type="NCBIfam" id="NF009466">
    <property type="entry name" value="PRK12826.1-2"/>
    <property type="match status" value="1"/>
</dbReference>
<dbReference type="NCBIfam" id="NF009464">
    <property type="entry name" value="PRK12824.1"/>
    <property type="match status" value="1"/>
</dbReference>
<comment type="similarity">
    <text evidence="2 12">Belongs to the short-chain dehydrogenases/reductases (SDR) family.</text>
</comment>
<organism evidence="14">
    <name type="scientific">Solibacter usitatus (strain Ellin6076)</name>
    <dbReference type="NCBI Taxonomy" id="234267"/>
    <lineage>
        <taxon>Bacteria</taxon>
        <taxon>Pseudomonadati</taxon>
        <taxon>Acidobacteriota</taxon>
        <taxon>Terriglobia</taxon>
        <taxon>Bryobacterales</taxon>
        <taxon>Solibacteraceae</taxon>
        <taxon>Candidatus Solibacter</taxon>
    </lineage>
</organism>
<dbReference type="UniPathway" id="UPA00094"/>
<name>Q01ZK4_SOLUE</name>
<evidence type="ECO:0000256" key="4">
    <source>
        <dbReference type="ARBA" id="ARBA00022516"/>
    </source>
</evidence>
<keyword evidence="4 12" id="KW-0444">Lipid biosynthesis</keyword>
<keyword evidence="6 11" id="KW-0521">NADP</keyword>
<feature type="binding site" evidence="11">
    <location>
        <begin position="152"/>
        <end position="156"/>
    </location>
    <ligand>
        <name>NADP(+)</name>
        <dbReference type="ChEBI" id="CHEBI:58349"/>
    </ligand>
</feature>
<dbReference type="Gene3D" id="3.40.50.720">
    <property type="entry name" value="NAD(P)-binding Rossmann-like Domain"/>
    <property type="match status" value="1"/>
</dbReference>
<dbReference type="PRINTS" id="PR00081">
    <property type="entry name" value="GDHRDH"/>
</dbReference>
<dbReference type="CDD" id="cd05333">
    <property type="entry name" value="BKR_SDR_c"/>
    <property type="match status" value="1"/>
</dbReference>
<evidence type="ECO:0000256" key="9">
    <source>
        <dbReference type="ARBA" id="ARBA00023160"/>
    </source>
</evidence>
<dbReference type="OrthoDB" id="9803333at2"/>
<keyword evidence="8 12" id="KW-0443">Lipid metabolism</keyword>
<dbReference type="GO" id="GO:0051287">
    <property type="term" value="F:NAD binding"/>
    <property type="evidence" value="ECO:0007669"/>
    <property type="project" value="UniProtKB-UniRule"/>
</dbReference>
<sequence>MFNRVAFVTGASRGIGRAIALTLCRANFDIIVASPEIERNEQVAEEIRACSGEAITMNLDVTSPESVKEAFSKTLKDKTRIDVLVNNAGITRDGLSLRMKQADWDLVMNINLNGAFRCAQQVLPSMMRNRWGRIINIASVVGQAGAAGQANYAASKGGMIAMTKALAQEMGSRGVTVNAVAPGYIETDMTKVLPDEVKAKILAQVPLARIGQPEDIANAVKFLASEESSYITGHVLAVNGGMYM</sequence>
<proteinExistence type="inferred from homology"/>
<keyword evidence="7 12" id="KW-0560">Oxidoreductase</keyword>
<comment type="function">
    <text evidence="12">Catalyzes the NADPH-dependent reduction of beta-ketoacyl-ACP substrates to beta-hydroxyacyl-ACP products, the first reductive step in the elongation cycle of fatty acid biosynthesis.</text>
</comment>
<dbReference type="GO" id="GO:0030497">
    <property type="term" value="P:fatty acid elongation"/>
    <property type="evidence" value="ECO:0007669"/>
    <property type="project" value="UniProtKB-ARBA"/>
</dbReference>
<dbReference type="SUPFAM" id="SSF51735">
    <property type="entry name" value="NAD(P)-binding Rossmann-fold domains"/>
    <property type="match status" value="1"/>
</dbReference>
<evidence type="ECO:0000256" key="2">
    <source>
        <dbReference type="ARBA" id="ARBA00006484"/>
    </source>
</evidence>
<accession>Q01ZK4</accession>
<dbReference type="EMBL" id="CP000473">
    <property type="protein sequence ID" value="ABJ84911.1"/>
    <property type="molecule type" value="Genomic_DNA"/>
</dbReference>
<keyword evidence="5 12" id="KW-0276">Fatty acid metabolism</keyword>
<evidence type="ECO:0000256" key="7">
    <source>
        <dbReference type="ARBA" id="ARBA00023002"/>
    </source>
</evidence>
<comment type="catalytic activity">
    <reaction evidence="12">
        <text>a (3R)-hydroxyacyl-[ACP] + NADP(+) = a 3-oxoacyl-[ACP] + NADPH + H(+)</text>
        <dbReference type="Rhea" id="RHEA:17397"/>
        <dbReference type="Rhea" id="RHEA-COMP:9916"/>
        <dbReference type="Rhea" id="RHEA-COMP:9945"/>
        <dbReference type="ChEBI" id="CHEBI:15378"/>
        <dbReference type="ChEBI" id="CHEBI:57783"/>
        <dbReference type="ChEBI" id="CHEBI:58349"/>
        <dbReference type="ChEBI" id="CHEBI:78776"/>
        <dbReference type="ChEBI" id="CHEBI:78827"/>
        <dbReference type="EC" id="1.1.1.100"/>
    </reaction>
</comment>
<dbReference type="NCBIfam" id="TIGR01830">
    <property type="entry name" value="3oxo_ACP_reduc"/>
    <property type="match status" value="1"/>
</dbReference>
<dbReference type="SMART" id="SM00822">
    <property type="entry name" value="PKS_KR"/>
    <property type="match status" value="1"/>
</dbReference>
<dbReference type="HOGENOM" id="CLU_010194_1_3_0"/>
<evidence type="ECO:0000259" key="13">
    <source>
        <dbReference type="SMART" id="SM00822"/>
    </source>
</evidence>
<evidence type="ECO:0000256" key="1">
    <source>
        <dbReference type="ARBA" id="ARBA00005194"/>
    </source>
</evidence>
<dbReference type="PANTHER" id="PTHR42879">
    <property type="entry name" value="3-OXOACYL-(ACYL-CARRIER-PROTEIN) REDUCTASE"/>
    <property type="match status" value="1"/>
</dbReference>
<evidence type="ECO:0000256" key="11">
    <source>
        <dbReference type="PIRSR" id="PIRSR611284-2"/>
    </source>
</evidence>
<evidence type="ECO:0000313" key="14">
    <source>
        <dbReference type="EMBL" id="ABJ84911.1"/>
    </source>
</evidence>
<feature type="domain" description="Ketoreductase" evidence="13">
    <location>
        <begin position="4"/>
        <end position="188"/>
    </location>
</feature>
<dbReference type="FunFam" id="3.40.50.720:FF:000037">
    <property type="entry name" value="3-oxoacyl-[acyl-carrier-protein] reductase FabG"/>
    <property type="match status" value="1"/>
</dbReference>
<reference evidence="14" key="1">
    <citation type="submission" date="2006-10" db="EMBL/GenBank/DDBJ databases">
        <title>Complete sequence of Solibacter usitatus Ellin6076.</title>
        <authorList>
            <consortium name="US DOE Joint Genome Institute"/>
            <person name="Copeland A."/>
            <person name="Lucas S."/>
            <person name="Lapidus A."/>
            <person name="Barry K."/>
            <person name="Detter J.C."/>
            <person name="Glavina del Rio T."/>
            <person name="Hammon N."/>
            <person name="Israni S."/>
            <person name="Dalin E."/>
            <person name="Tice H."/>
            <person name="Pitluck S."/>
            <person name="Thompson L.S."/>
            <person name="Brettin T."/>
            <person name="Bruce D."/>
            <person name="Han C."/>
            <person name="Tapia R."/>
            <person name="Gilna P."/>
            <person name="Schmutz J."/>
            <person name="Larimer F."/>
            <person name="Land M."/>
            <person name="Hauser L."/>
            <person name="Kyrpides N."/>
            <person name="Mikhailova N."/>
            <person name="Janssen P.H."/>
            <person name="Kuske C.R."/>
            <person name="Richardson P."/>
        </authorList>
    </citation>
    <scope>NUCLEOTIDE SEQUENCE</scope>
    <source>
        <strain evidence="14">Ellin6076</strain>
    </source>
</reference>
<dbReference type="InterPro" id="IPR020904">
    <property type="entry name" value="Sc_DH/Rdtase_CS"/>
</dbReference>
<dbReference type="Pfam" id="PF13561">
    <property type="entry name" value="adh_short_C2"/>
    <property type="match status" value="1"/>
</dbReference>